<dbReference type="AlphaFoldDB" id="A0A1W1VS52"/>
<sequence>MLLIPLGINGFFPFNNRHTSCYLVMPSSNTAFLLDAGTGIIRLLKPEVKAKLEQVQELHIILSHYHLDHTSGLFYLTGVWPNRKVVCHAPGYPLVEADPLQALEKLLGPPLYPLRLNDLPLEIEAVTEPRKEIAGLEFRFRPQQHPGSSVGIRVGDYLAYITDTVADPQTAEFARGVNLLMHEVWLTDEEAEHSIEADGVPARAKHSWVGAVAEITKKAEVNLFAPIHHAPWRTDDEILLLAQDIERKCGTPVLALQEGNEYLISLPKTTGTLKK</sequence>
<feature type="domain" description="Metallo-beta-lactamase" evidence="1">
    <location>
        <begin position="18"/>
        <end position="203"/>
    </location>
</feature>
<dbReference type="InterPro" id="IPR001279">
    <property type="entry name" value="Metallo-B-lactamas"/>
</dbReference>
<dbReference type="PANTHER" id="PTHR46018">
    <property type="entry name" value="ZINC PHOSPHODIESTERASE ELAC PROTEIN 1"/>
    <property type="match status" value="1"/>
</dbReference>
<proteinExistence type="predicted"/>
<name>A0A1W1VS52_9FIRM</name>
<protein>
    <submittedName>
        <fullName evidence="2">Ribonuclease BN, tRNA processing enzyme</fullName>
    </submittedName>
</protein>
<dbReference type="Proteomes" id="UP000192569">
    <property type="component" value="Chromosome I"/>
</dbReference>
<dbReference type="Pfam" id="PF00753">
    <property type="entry name" value="Lactamase_B"/>
    <property type="match status" value="1"/>
</dbReference>
<evidence type="ECO:0000313" key="2">
    <source>
        <dbReference type="EMBL" id="SMB96187.1"/>
    </source>
</evidence>
<dbReference type="Gene3D" id="3.60.15.10">
    <property type="entry name" value="Ribonuclease Z/Hydroxyacylglutathione hydrolase-like"/>
    <property type="match status" value="1"/>
</dbReference>
<dbReference type="STRING" id="698762.SAMN00808754_1419"/>
<dbReference type="RefSeq" id="WP_084665036.1">
    <property type="nucleotide sequence ID" value="NZ_LT838272.1"/>
</dbReference>
<dbReference type="InterPro" id="IPR036866">
    <property type="entry name" value="RibonucZ/Hydroxyglut_hydro"/>
</dbReference>
<dbReference type="GO" id="GO:0042781">
    <property type="term" value="F:3'-tRNA processing endoribonuclease activity"/>
    <property type="evidence" value="ECO:0007669"/>
    <property type="project" value="TreeGrafter"/>
</dbReference>
<dbReference type="SUPFAM" id="SSF56281">
    <property type="entry name" value="Metallo-hydrolase/oxidoreductase"/>
    <property type="match status" value="1"/>
</dbReference>
<evidence type="ECO:0000259" key="1">
    <source>
        <dbReference type="SMART" id="SM00849"/>
    </source>
</evidence>
<dbReference type="OrthoDB" id="9800940at2"/>
<dbReference type="SMART" id="SM00849">
    <property type="entry name" value="Lactamase_B"/>
    <property type="match status" value="1"/>
</dbReference>
<reference evidence="2 3" key="1">
    <citation type="submission" date="2017-04" db="EMBL/GenBank/DDBJ databases">
        <authorList>
            <person name="Afonso C.L."/>
            <person name="Miller P.J."/>
            <person name="Scott M.A."/>
            <person name="Spackman E."/>
            <person name="Goraichik I."/>
            <person name="Dimitrov K.M."/>
            <person name="Suarez D.L."/>
            <person name="Swayne D.E."/>
        </authorList>
    </citation>
    <scope>NUCLEOTIDE SEQUENCE [LARGE SCALE GENOMIC DNA]</scope>
    <source>
        <strain evidence="2 3">ToBE</strain>
    </source>
</reference>
<gene>
    <name evidence="2" type="ORF">SAMN00808754_1419</name>
</gene>
<organism evidence="2 3">
    <name type="scientific">Thermanaeromonas toyohensis ToBE</name>
    <dbReference type="NCBI Taxonomy" id="698762"/>
    <lineage>
        <taxon>Bacteria</taxon>
        <taxon>Bacillati</taxon>
        <taxon>Bacillota</taxon>
        <taxon>Clostridia</taxon>
        <taxon>Neomoorellales</taxon>
        <taxon>Neomoorellaceae</taxon>
        <taxon>Thermanaeromonas</taxon>
    </lineage>
</organism>
<evidence type="ECO:0000313" key="3">
    <source>
        <dbReference type="Proteomes" id="UP000192569"/>
    </source>
</evidence>
<accession>A0A1W1VS52</accession>
<dbReference type="EMBL" id="LT838272">
    <property type="protein sequence ID" value="SMB96187.1"/>
    <property type="molecule type" value="Genomic_DNA"/>
</dbReference>
<keyword evidence="3" id="KW-1185">Reference proteome</keyword>
<dbReference type="PANTHER" id="PTHR46018:SF7">
    <property type="entry name" value="RIBONUCLEASE Z"/>
    <property type="match status" value="1"/>
</dbReference>